<dbReference type="Pfam" id="PF12335">
    <property type="entry name" value="SBF2"/>
    <property type="match status" value="1"/>
</dbReference>
<evidence type="ECO:0000256" key="4">
    <source>
        <dbReference type="SAM" id="MobiDB-lite"/>
    </source>
</evidence>
<dbReference type="SUPFAM" id="SSF52799">
    <property type="entry name" value="(Phosphotyrosine protein) phosphatases II"/>
    <property type="match status" value="1"/>
</dbReference>
<dbReference type="GO" id="GO:0016020">
    <property type="term" value="C:membrane"/>
    <property type="evidence" value="ECO:0007669"/>
    <property type="project" value="TreeGrafter"/>
</dbReference>
<comment type="caution">
    <text evidence="7">The sequence shown here is derived from an EMBL/GenBank/DDBJ whole genome shotgun (WGS) entry which is preliminary data.</text>
</comment>
<evidence type="ECO:0008006" key="9">
    <source>
        <dbReference type="Google" id="ProtNLM"/>
    </source>
</evidence>
<keyword evidence="3" id="KW-0862">Zinc</keyword>
<dbReference type="PROSITE" id="PS51339">
    <property type="entry name" value="PPASE_MYOTUBULARIN"/>
    <property type="match status" value="1"/>
</dbReference>
<feature type="region of interest" description="Disordered" evidence="4">
    <location>
        <begin position="1377"/>
        <end position="1396"/>
    </location>
</feature>
<dbReference type="CDD" id="cd13208">
    <property type="entry name" value="PH-GRAM_MTMR5_MTMR13"/>
    <property type="match status" value="1"/>
</dbReference>
<feature type="region of interest" description="Disordered" evidence="4">
    <location>
        <begin position="808"/>
        <end position="827"/>
    </location>
</feature>
<dbReference type="InterPro" id="IPR030564">
    <property type="entry name" value="Myotubularin"/>
</dbReference>
<accession>A0AA88KUX1</accession>
<dbReference type="InterPro" id="IPR046349">
    <property type="entry name" value="C1-like_sf"/>
</dbReference>
<dbReference type="PANTHER" id="PTHR10807:SF109">
    <property type="entry name" value="SET DOMAIN BINDING FACTOR, ISOFORM A"/>
    <property type="match status" value="1"/>
</dbReference>
<feature type="compositionally biased region" description="Polar residues" evidence="4">
    <location>
        <begin position="761"/>
        <end position="772"/>
    </location>
</feature>
<dbReference type="SMART" id="SM00109">
    <property type="entry name" value="C1"/>
    <property type="match status" value="1"/>
</dbReference>
<feature type="compositionally biased region" description="Polar residues" evidence="4">
    <location>
        <begin position="1386"/>
        <end position="1396"/>
    </location>
</feature>
<dbReference type="InterPro" id="IPR004182">
    <property type="entry name" value="GRAM"/>
</dbReference>
<dbReference type="GO" id="GO:0005737">
    <property type="term" value="C:cytoplasm"/>
    <property type="evidence" value="ECO:0007669"/>
    <property type="project" value="TreeGrafter"/>
</dbReference>
<dbReference type="EMBL" id="JAVRJZ010000104">
    <property type="protein sequence ID" value="KAK2703379.1"/>
    <property type="molecule type" value="Genomic_DNA"/>
</dbReference>
<proteinExistence type="inferred from homology"/>
<feature type="non-terminal residue" evidence="7">
    <location>
        <position position="1"/>
    </location>
</feature>
<sequence length="1396" mass="157028">DLARQLLMNENPASSNFVAKVDKPTEGAFTRIHQPIFPLLDSFKVQEIIDEGISQWSVKCLQLTGKPLISKFVPIGPEISVLQQSRQLFSNSARRLEVLRTCVTYIFENKIADARKIFPAVLRALQTKDARLALCSELSHVFSTKAFLEPAQFDMVIRLMNRALTEGSVIDEHGVARRMLPLATSFCRRLSPGVMQFAFTCIQEHEVWKNPQFWAAAFYSDVQNDSRSFYVENNLLRENIPVSPSREVILRGRDKVKRQDATMLELAGMQLSGMENISDRERDGLAQSEEATVYSQEKHYANRMVSLLVPLESNSVAKKHISSDIDSIADSVSNSNPESEIESGFEESLPTDTSVTVSRTISCFIDKVCTHGEVTESHLRALHQMISGVVAMHIESLEAVHREASKLPPIQKSKIVYPTLLQGEEIMFELLRVYLLPDGREDGTGQFGGPLLLPSQGAIFLTNYRLIFKGFPYDAFSSELSVVRVFPVSSVTKEKRVTVQHVAHIDQRLQEGLRLRSNTFQLMRIAFDEEVTPEKAQIFLKNILQFRNPSSVSHKFAFRALRIQGFSPSVFNQPAVRDKDKSGTRRGIAKNTFLKTAHQVGLKPKKEKESPCRIQLSNSGVSISETREEEDDTSVCDDNELNRISGSSSVNHPIQADPQTLKRISERRYCKDYVRLGLGTLPVTAKTSLRQRDPFRISPVNSYYASSNVEVGTANLEQERYFSAIVAATPKSVPRLGSSWGSAESMLSIPSLVSAAGTPGLSVSNQDTTLTPDSRRKPNHLGQKFSKAMQNIRTSGKDAINRSTAALGRWQNRKNSGGSPTPPLRNLRRRSIDVDSGSDCNSVFKMAALYILGEKSQMKEMKDIYPKTDFIGVEYPDARQIRVSFKKLMQSCVPSNLVSESDQGLYKRIESSKWLDCTHNILQVAGTVVDLLDIQGASVLVALEDGWDATPQITSIAQLCLDSHYRTLDGFRDLIDKEWLAFGHRFAHNSGQDGSTQNSIFTLVFLLFLNVVHQSYFAKIQRQFPMSFEFNEFYLKFIAYHTVSSRFSDFLFDSERERPEASEELNFSNQRSKGGRLAGKRVQYQSENSTTSLFDYVSIQNVKSPIFHNVFYLPNEDYEILRPCSNISSLCIWNYYFEENLSHWPSYDIEVASEDRRIMEESAMEDYATSSQRRIVTVGYDSVDFVIPDAFTYLHSEITKLEQELRQLPMKWKQLWDKLDYLPLDAISLHHIVTSSLRVDHYGIYYLPNDSFPARWPVAIGFRIHTNCVSAAAARTHARTLHKQTSAGLIIRSKRGVAASSLGSAVGQGNVEASVPVYSQPHRFEKCNYTTPSHCDLCSHILWGIVKGLKYADCGRNYHDKCAESAPRTCPRYRADGMQPSPVGQGANSATAVSIS</sequence>
<dbReference type="PANTHER" id="PTHR10807">
    <property type="entry name" value="MYOTUBULARIN-RELATED"/>
    <property type="match status" value="1"/>
</dbReference>
<feature type="domain" description="Myotubularin phosphatase" evidence="6">
    <location>
        <begin position="699"/>
        <end position="1137"/>
    </location>
</feature>
<evidence type="ECO:0000313" key="7">
    <source>
        <dbReference type="EMBL" id="KAK2703379.1"/>
    </source>
</evidence>
<dbReference type="InterPro" id="IPR010569">
    <property type="entry name" value="Myotubularin-like_Pase_dom"/>
</dbReference>
<dbReference type="GO" id="GO:0005085">
    <property type="term" value="F:guanyl-nucleotide exchange factor activity"/>
    <property type="evidence" value="ECO:0007669"/>
    <property type="project" value="TreeGrafter"/>
</dbReference>
<dbReference type="Pfam" id="PF02893">
    <property type="entry name" value="GRAM"/>
    <property type="match status" value="1"/>
</dbReference>
<gene>
    <name evidence="7" type="ORF">QYM36_018166</name>
</gene>
<feature type="region of interest" description="Disordered" evidence="4">
    <location>
        <begin position="328"/>
        <end position="349"/>
    </location>
</feature>
<dbReference type="Proteomes" id="UP001187531">
    <property type="component" value="Unassembled WGS sequence"/>
</dbReference>
<keyword evidence="8" id="KW-1185">Reference proteome</keyword>
<dbReference type="Pfam" id="PF06602">
    <property type="entry name" value="Myotub-related"/>
    <property type="match status" value="1"/>
</dbReference>
<feature type="domain" description="Phorbol-ester/DAG-type" evidence="5">
    <location>
        <begin position="1321"/>
        <end position="1370"/>
    </location>
</feature>
<dbReference type="SMART" id="SM00568">
    <property type="entry name" value="GRAM"/>
    <property type="match status" value="1"/>
</dbReference>
<dbReference type="InterPro" id="IPR029021">
    <property type="entry name" value="Prot-tyrosine_phosphatase-like"/>
</dbReference>
<evidence type="ECO:0000256" key="2">
    <source>
        <dbReference type="ARBA" id="ARBA00022723"/>
    </source>
</evidence>
<organism evidence="7 8">
    <name type="scientific">Artemia franciscana</name>
    <name type="common">Brine shrimp</name>
    <name type="synonym">Artemia sanfranciscana</name>
    <dbReference type="NCBI Taxonomy" id="6661"/>
    <lineage>
        <taxon>Eukaryota</taxon>
        <taxon>Metazoa</taxon>
        <taxon>Ecdysozoa</taxon>
        <taxon>Arthropoda</taxon>
        <taxon>Crustacea</taxon>
        <taxon>Branchiopoda</taxon>
        <taxon>Anostraca</taxon>
        <taxon>Artemiidae</taxon>
        <taxon>Artemia</taxon>
    </lineage>
</organism>
<comment type="similarity">
    <text evidence="1">Belongs to the protein-tyrosine phosphatase family. Non-receptor class myotubularin subfamily.</text>
</comment>
<name>A0AA88KUX1_ARTSF</name>
<evidence type="ECO:0000256" key="3">
    <source>
        <dbReference type="ARBA" id="ARBA00022833"/>
    </source>
</evidence>
<feature type="non-terminal residue" evidence="7">
    <location>
        <position position="1396"/>
    </location>
</feature>
<dbReference type="InterPro" id="IPR002219">
    <property type="entry name" value="PKC_DAG/PE"/>
</dbReference>
<keyword evidence="2" id="KW-0479">Metal-binding</keyword>
<dbReference type="Pfam" id="PF00130">
    <property type="entry name" value="C1_1"/>
    <property type="match status" value="1"/>
</dbReference>
<dbReference type="SUPFAM" id="SSF50729">
    <property type="entry name" value="PH domain-like"/>
    <property type="match status" value="1"/>
</dbReference>
<reference evidence="7" key="1">
    <citation type="submission" date="2023-07" db="EMBL/GenBank/DDBJ databases">
        <title>Chromosome-level genome assembly of Artemia franciscana.</title>
        <authorList>
            <person name="Jo E."/>
        </authorList>
    </citation>
    <scope>NUCLEOTIDE SEQUENCE</scope>
    <source>
        <tissue evidence="7">Whole body</tissue>
    </source>
</reference>
<evidence type="ECO:0000259" key="5">
    <source>
        <dbReference type="PROSITE" id="PS50081"/>
    </source>
</evidence>
<dbReference type="SUPFAM" id="SSF57889">
    <property type="entry name" value="Cysteine-rich domain"/>
    <property type="match status" value="1"/>
</dbReference>
<dbReference type="InterPro" id="IPR022096">
    <property type="entry name" value="SBF1/SBF2"/>
</dbReference>
<protein>
    <recommendedName>
        <fullName evidence="9">Myotubularin-related protein 13</fullName>
    </recommendedName>
</protein>
<evidence type="ECO:0000259" key="6">
    <source>
        <dbReference type="PROSITE" id="PS51339"/>
    </source>
</evidence>
<evidence type="ECO:0000313" key="8">
    <source>
        <dbReference type="Proteomes" id="UP001187531"/>
    </source>
</evidence>
<dbReference type="Gene3D" id="3.30.60.20">
    <property type="match status" value="1"/>
</dbReference>
<dbReference type="GO" id="GO:0046872">
    <property type="term" value="F:metal ion binding"/>
    <property type="evidence" value="ECO:0007669"/>
    <property type="project" value="UniProtKB-KW"/>
</dbReference>
<dbReference type="PROSITE" id="PS50081">
    <property type="entry name" value="ZF_DAG_PE_2"/>
    <property type="match status" value="1"/>
</dbReference>
<evidence type="ECO:0000256" key="1">
    <source>
        <dbReference type="ARBA" id="ARBA00007471"/>
    </source>
</evidence>
<feature type="region of interest" description="Disordered" evidence="4">
    <location>
        <begin position="758"/>
        <end position="781"/>
    </location>
</feature>